<evidence type="ECO:0000313" key="2">
    <source>
        <dbReference type="Proteomes" id="UP000663844"/>
    </source>
</evidence>
<accession>A0A820J5A4</accession>
<gene>
    <name evidence="1" type="ORF">OXD698_LOCUS47204</name>
</gene>
<dbReference type="Proteomes" id="UP000663844">
    <property type="component" value="Unassembled WGS sequence"/>
</dbReference>
<comment type="caution">
    <text evidence="1">The sequence shown here is derived from an EMBL/GenBank/DDBJ whole genome shotgun (WGS) entry which is preliminary data.</text>
</comment>
<sequence length="40" mass="4754">MMRTNNFKNVAKILATRYCLKQCFKSHYLCQLKDLIYPVG</sequence>
<dbReference type="AlphaFoldDB" id="A0A820J5A4"/>
<name>A0A820J5A4_9BILA</name>
<reference evidence="1" key="1">
    <citation type="submission" date="2021-02" db="EMBL/GenBank/DDBJ databases">
        <authorList>
            <person name="Nowell W R."/>
        </authorList>
    </citation>
    <scope>NUCLEOTIDE SEQUENCE</scope>
</reference>
<proteinExistence type="predicted"/>
<organism evidence="1 2">
    <name type="scientific">Adineta steineri</name>
    <dbReference type="NCBI Taxonomy" id="433720"/>
    <lineage>
        <taxon>Eukaryota</taxon>
        <taxon>Metazoa</taxon>
        <taxon>Spiralia</taxon>
        <taxon>Gnathifera</taxon>
        <taxon>Rotifera</taxon>
        <taxon>Eurotatoria</taxon>
        <taxon>Bdelloidea</taxon>
        <taxon>Adinetida</taxon>
        <taxon>Adinetidae</taxon>
        <taxon>Adineta</taxon>
    </lineage>
</organism>
<evidence type="ECO:0000313" key="1">
    <source>
        <dbReference type="EMBL" id="CAF4321569.1"/>
    </source>
</evidence>
<feature type="non-terminal residue" evidence="1">
    <location>
        <position position="40"/>
    </location>
</feature>
<protein>
    <submittedName>
        <fullName evidence="1">Uncharacterized protein</fullName>
    </submittedName>
</protein>
<dbReference type="EMBL" id="CAJOAZ010018007">
    <property type="protein sequence ID" value="CAF4321569.1"/>
    <property type="molecule type" value="Genomic_DNA"/>
</dbReference>